<proteinExistence type="predicted"/>
<feature type="non-terminal residue" evidence="5">
    <location>
        <position position="1"/>
    </location>
</feature>
<dbReference type="PANTHER" id="PTHR31183">
    <property type="entry name" value="TRICHOPLEIN KERATIN FILAMENT-BINDING PROTEIN FAMILY MEMBER"/>
    <property type="match status" value="1"/>
</dbReference>
<gene>
    <name evidence="5" type="ORF">HaLaN_15073</name>
</gene>
<dbReference type="GO" id="GO:0005929">
    <property type="term" value="C:cilium"/>
    <property type="evidence" value="ECO:0007669"/>
    <property type="project" value="UniProtKB-SubCell"/>
</dbReference>
<dbReference type="InterPro" id="IPR043596">
    <property type="entry name" value="CFAP53/TCHP"/>
</dbReference>
<feature type="non-terminal residue" evidence="5">
    <location>
        <position position="207"/>
    </location>
</feature>
<comment type="subcellular location">
    <subcellularLocation>
        <location evidence="1">Cell projection</location>
        <location evidence="1">Cilium</location>
    </subcellularLocation>
</comment>
<keyword evidence="3" id="KW-0966">Cell projection</keyword>
<organism evidence="5 6">
    <name type="scientific">Haematococcus lacustris</name>
    <name type="common">Green alga</name>
    <name type="synonym">Haematococcus pluvialis</name>
    <dbReference type="NCBI Taxonomy" id="44745"/>
    <lineage>
        <taxon>Eukaryota</taxon>
        <taxon>Viridiplantae</taxon>
        <taxon>Chlorophyta</taxon>
        <taxon>core chlorophytes</taxon>
        <taxon>Chlorophyceae</taxon>
        <taxon>CS clade</taxon>
        <taxon>Chlamydomonadales</taxon>
        <taxon>Haematococcaceae</taxon>
        <taxon>Haematococcus</taxon>
    </lineage>
</organism>
<keyword evidence="6" id="KW-1185">Reference proteome</keyword>
<dbReference type="EMBL" id="BLLF01001280">
    <property type="protein sequence ID" value="GFH18298.1"/>
    <property type="molecule type" value="Genomic_DNA"/>
</dbReference>
<name>A0A699ZHQ1_HAELA</name>
<protein>
    <recommendedName>
        <fullName evidence="7">Trichohyalin-plectin-homology domain-containing protein</fullName>
    </recommendedName>
</protein>
<accession>A0A699ZHQ1</accession>
<dbReference type="Proteomes" id="UP000485058">
    <property type="component" value="Unassembled WGS sequence"/>
</dbReference>
<dbReference type="PANTHER" id="PTHR31183:SF1">
    <property type="entry name" value="CILIA- AND FLAGELLA-ASSOCIATED PROTEIN 53"/>
    <property type="match status" value="1"/>
</dbReference>
<evidence type="ECO:0000256" key="1">
    <source>
        <dbReference type="ARBA" id="ARBA00004138"/>
    </source>
</evidence>
<sequence length="207" mass="24800">MPPQDRFAKLREYEDRLAVMKSGVKDEARAAHIVTWQAKSDEKLRHLTVQRRFEAAKQRRESDLNARRQRLAEKLIAEDAALKDELLRSRETPEQRRAKLAERARQLATKRESRRQELAAQLQEKAFEENCDVLRQTHSKRILYRTLDERSAQIEQKMAQRIVEEEETRMFAEMNETQRLKAEQRHLDDKQRDRERRQATIKVLDQQ</sequence>
<keyword evidence="2" id="KW-0969">Cilium</keyword>
<evidence type="ECO:0000256" key="2">
    <source>
        <dbReference type="ARBA" id="ARBA00023069"/>
    </source>
</evidence>
<dbReference type="AlphaFoldDB" id="A0A699ZHQ1"/>
<feature type="region of interest" description="Disordered" evidence="4">
    <location>
        <begin position="175"/>
        <end position="207"/>
    </location>
</feature>
<evidence type="ECO:0000256" key="4">
    <source>
        <dbReference type="SAM" id="MobiDB-lite"/>
    </source>
</evidence>
<evidence type="ECO:0000313" key="6">
    <source>
        <dbReference type="Proteomes" id="UP000485058"/>
    </source>
</evidence>
<comment type="caution">
    <text evidence="5">The sequence shown here is derived from an EMBL/GenBank/DDBJ whole genome shotgun (WGS) entry which is preliminary data.</text>
</comment>
<evidence type="ECO:0000313" key="5">
    <source>
        <dbReference type="EMBL" id="GFH18298.1"/>
    </source>
</evidence>
<feature type="compositionally biased region" description="Basic and acidic residues" evidence="4">
    <location>
        <begin position="176"/>
        <end position="198"/>
    </location>
</feature>
<evidence type="ECO:0008006" key="7">
    <source>
        <dbReference type="Google" id="ProtNLM"/>
    </source>
</evidence>
<evidence type="ECO:0000256" key="3">
    <source>
        <dbReference type="ARBA" id="ARBA00023273"/>
    </source>
</evidence>
<reference evidence="5 6" key="1">
    <citation type="submission" date="2020-02" db="EMBL/GenBank/DDBJ databases">
        <title>Draft genome sequence of Haematococcus lacustris strain NIES-144.</title>
        <authorList>
            <person name="Morimoto D."/>
            <person name="Nakagawa S."/>
            <person name="Yoshida T."/>
            <person name="Sawayama S."/>
        </authorList>
    </citation>
    <scope>NUCLEOTIDE SEQUENCE [LARGE SCALE GENOMIC DNA]</scope>
    <source>
        <strain evidence="5 6">NIES-144</strain>
    </source>
</reference>